<keyword evidence="2" id="KW-1185">Reference proteome</keyword>
<dbReference type="AlphaFoldDB" id="A0A660E0X3"/>
<accession>A0A660E0X3</accession>
<protein>
    <submittedName>
        <fullName evidence="1">Uncharacterized protein</fullName>
    </submittedName>
</protein>
<dbReference type="EMBL" id="UYIG01000134">
    <property type="protein sequence ID" value="VDG29329.1"/>
    <property type="molecule type" value="Genomic_DNA"/>
</dbReference>
<proteinExistence type="predicted"/>
<dbReference type="Gene3D" id="3.40.50.300">
    <property type="entry name" value="P-loop containing nucleotide triphosphate hydrolases"/>
    <property type="match status" value="1"/>
</dbReference>
<organism evidence="1 2">
    <name type="scientific">Lactiplantibacillus mudanjiangensis</name>
    <dbReference type="NCBI Taxonomy" id="1296538"/>
    <lineage>
        <taxon>Bacteria</taxon>
        <taxon>Bacillati</taxon>
        <taxon>Bacillota</taxon>
        <taxon>Bacilli</taxon>
        <taxon>Lactobacillales</taxon>
        <taxon>Lactobacillaceae</taxon>
        <taxon>Lactiplantibacillus</taxon>
    </lineage>
</organism>
<name>A0A660E0X3_9LACO</name>
<sequence length="198" mass="22613">MEKNTMFIEELDQIVKEWLLTFKTPVLDNSLPNLFISTDKSKYSEFVFLNMGSQLANQYKYETLLLDLAPYTPSFHSQMVDSSIETINTDDGLNPDNIKKVNKNLSLGLLYSDDDFLGLLAAKETQSLFKDLADEYDVVLVNSPQFNVKNKKVCQLLINTISNDLIIVKENLSSKREVRELTSLILRQDGKMGNIYVK</sequence>
<dbReference type="InterPro" id="IPR027417">
    <property type="entry name" value="P-loop_NTPase"/>
</dbReference>
<evidence type="ECO:0000313" key="1">
    <source>
        <dbReference type="EMBL" id="VDG29329.1"/>
    </source>
</evidence>
<dbReference type="RefSeq" id="WP_130852077.1">
    <property type="nucleotide sequence ID" value="NZ_UYIG01000134.1"/>
</dbReference>
<gene>
    <name evidence="1" type="ORF">MUDAN_MDHGFNIF_03465</name>
</gene>
<reference evidence="1 2" key="1">
    <citation type="submission" date="2018-11" db="EMBL/GenBank/DDBJ databases">
        <authorList>
            <person name="Wuyts S."/>
        </authorList>
    </citation>
    <scope>NUCLEOTIDE SEQUENCE [LARGE SCALE GENOMIC DNA]</scope>
    <source>
        <strain evidence="1">Lactobacillus mudanjiangensis AMBF249</strain>
    </source>
</reference>
<dbReference type="Proteomes" id="UP000289996">
    <property type="component" value="Unassembled WGS sequence"/>
</dbReference>
<evidence type="ECO:0000313" key="2">
    <source>
        <dbReference type="Proteomes" id="UP000289996"/>
    </source>
</evidence>